<feature type="non-terminal residue" evidence="2">
    <location>
        <position position="1"/>
    </location>
</feature>
<evidence type="ECO:0000313" key="3">
    <source>
        <dbReference type="Proteomes" id="UP001178507"/>
    </source>
</evidence>
<dbReference type="AlphaFoldDB" id="A0AA36IJA7"/>
<comment type="caution">
    <text evidence="2">The sequence shown here is derived from an EMBL/GenBank/DDBJ whole genome shotgun (WGS) entry which is preliminary data.</text>
</comment>
<sequence length="54" mass="5419">QGRHSPAGGRRLSNVQPPAPGGAASDLGNQRGRRRRFECGALLSGLPLGGLGAA</sequence>
<name>A0AA36IJA7_9DINO</name>
<evidence type="ECO:0000313" key="2">
    <source>
        <dbReference type="EMBL" id="CAJ1388843.1"/>
    </source>
</evidence>
<evidence type="ECO:0000256" key="1">
    <source>
        <dbReference type="SAM" id="MobiDB-lite"/>
    </source>
</evidence>
<proteinExistence type="predicted"/>
<feature type="non-terminal residue" evidence="2">
    <location>
        <position position="54"/>
    </location>
</feature>
<keyword evidence="3" id="KW-1185">Reference proteome</keyword>
<gene>
    <name evidence="2" type="ORF">EVOR1521_LOCUS14610</name>
</gene>
<reference evidence="2" key="1">
    <citation type="submission" date="2023-08" db="EMBL/GenBank/DDBJ databases">
        <authorList>
            <person name="Chen Y."/>
            <person name="Shah S."/>
            <person name="Dougan E. K."/>
            <person name="Thang M."/>
            <person name="Chan C."/>
        </authorList>
    </citation>
    <scope>NUCLEOTIDE SEQUENCE</scope>
</reference>
<accession>A0AA36IJA7</accession>
<protein>
    <submittedName>
        <fullName evidence="2">Uncharacterized protein</fullName>
    </submittedName>
</protein>
<organism evidence="2 3">
    <name type="scientific">Effrenium voratum</name>
    <dbReference type="NCBI Taxonomy" id="2562239"/>
    <lineage>
        <taxon>Eukaryota</taxon>
        <taxon>Sar</taxon>
        <taxon>Alveolata</taxon>
        <taxon>Dinophyceae</taxon>
        <taxon>Suessiales</taxon>
        <taxon>Symbiodiniaceae</taxon>
        <taxon>Effrenium</taxon>
    </lineage>
</organism>
<feature type="region of interest" description="Disordered" evidence="1">
    <location>
        <begin position="1"/>
        <end position="32"/>
    </location>
</feature>
<dbReference type="Proteomes" id="UP001178507">
    <property type="component" value="Unassembled WGS sequence"/>
</dbReference>
<dbReference type="EMBL" id="CAUJNA010001772">
    <property type="protein sequence ID" value="CAJ1388843.1"/>
    <property type="molecule type" value="Genomic_DNA"/>
</dbReference>